<accession>A0A1R1PX80</accession>
<proteinExistence type="predicted"/>
<feature type="compositionally biased region" description="Basic and acidic residues" evidence="1">
    <location>
        <begin position="151"/>
        <end position="169"/>
    </location>
</feature>
<dbReference type="Gene3D" id="1.25.40.10">
    <property type="entry name" value="Tetratricopeptide repeat domain"/>
    <property type="match status" value="1"/>
</dbReference>
<keyword evidence="3" id="KW-1185">Reference proteome</keyword>
<dbReference type="AlphaFoldDB" id="A0A1R1PX80"/>
<dbReference type="PANTHER" id="PTHR43628:SF1">
    <property type="entry name" value="CHITIN SYNTHASE REGULATORY FACTOR 2-RELATED"/>
    <property type="match status" value="1"/>
</dbReference>
<dbReference type="GO" id="GO:0032153">
    <property type="term" value="C:cell division site"/>
    <property type="evidence" value="ECO:0007669"/>
    <property type="project" value="TreeGrafter"/>
</dbReference>
<protein>
    <submittedName>
        <fullName evidence="2">Protein DSF2</fullName>
    </submittedName>
</protein>
<feature type="region of interest" description="Disordered" evidence="1">
    <location>
        <begin position="133"/>
        <end position="169"/>
    </location>
</feature>
<dbReference type="OrthoDB" id="2148946at2759"/>
<gene>
    <name evidence="2" type="ORF">AX774_g859</name>
</gene>
<dbReference type="SMART" id="SM00671">
    <property type="entry name" value="SEL1"/>
    <property type="match status" value="4"/>
</dbReference>
<comment type="caution">
    <text evidence="2">The sequence shown here is derived from an EMBL/GenBank/DDBJ whole genome shotgun (WGS) entry which is preliminary data.</text>
</comment>
<organism evidence="2 3">
    <name type="scientific">Zancudomyces culisetae</name>
    <name type="common">Gut fungus</name>
    <name type="synonym">Smittium culisetae</name>
    <dbReference type="NCBI Taxonomy" id="1213189"/>
    <lineage>
        <taxon>Eukaryota</taxon>
        <taxon>Fungi</taxon>
        <taxon>Fungi incertae sedis</taxon>
        <taxon>Zoopagomycota</taxon>
        <taxon>Kickxellomycotina</taxon>
        <taxon>Harpellomycetes</taxon>
        <taxon>Harpellales</taxon>
        <taxon>Legeriomycetaceae</taxon>
        <taxon>Zancudomyces</taxon>
    </lineage>
</organism>
<sequence>MQGIKKFFLGEKASQADEYSAKGGLGIGSGFKLKSFKQITDPNALGDLRQVLNEGKNRDSSLPNAAANGGADNFDDNASYHSFDSCSSEEGLDVSGGEENLHGNDAMAMRGGGRKVNFQDDLVGIRARNMSTSSGLKNQNIPGELPPSLNRLKDSKAEKREKGKVLSQEDHEKLRVEKAEKYFQAAIKKHESGDYTTAASLFKKSADLNNPLGLLFFGLCLRHGWGCQRNEKMAFLYLQKAGESIVPEVKNVNPSISGAAKEELAMAIYELGQSYYHGWGVPQSKKTAVHYFELAADLGDADSQTDLARCYERGEGVKRNLKTAAHYYRLAHAQGVESFGNSWIFKKKYDSDG</sequence>
<evidence type="ECO:0000313" key="3">
    <source>
        <dbReference type="Proteomes" id="UP000188320"/>
    </source>
</evidence>
<dbReference type="InterPro" id="IPR006597">
    <property type="entry name" value="Sel1-like"/>
</dbReference>
<dbReference type="Proteomes" id="UP000188320">
    <property type="component" value="Unassembled WGS sequence"/>
</dbReference>
<evidence type="ECO:0000256" key="1">
    <source>
        <dbReference type="SAM" id="MobiDB-lite"/>
    </source>
</evidence>
<dbReference type="InterPro" id="IPR052945">
    <property type="entry name" value="Mitotic_Regulator"/>
</dbReference>
<dbReference type="Pfam" id="PF08238">
    <property type="entry name" value="Sel1"/>
    <property type="match status" value="4"/>
</dbReference>
<dbReference type="InterPro" id="IPR011990">
    <property type="entry name" value="TPR-like_helical_dom_sf"/>
</dbReference>
<name>A0A1R1PX80_ZANCU</name>
<reference evidence="3" key="1">
    <citation type="submission" date="2017-01" db="EMBL/GenBank/DDBJ databases">
        <authorList>
            <person name="Wang Y."/>
            <person name="White M."/>
            <person name="Kvist S."/>
            <person name="Moncalvo J.-M."/>
        </authorList>
    </citation>
    <scope>NUCLEOTIDE SEQUENCE [LARGE SCALE GENOMIC DNA]</scope>
    <source>
        <strain evidence="3">COL-18-3</strain>
    </source>
</reference>
<evidence type="ECO:0000313" key="2">
    <source>
        <dbReference type="EMBL" id="OMH85571.1"/>
    </source>
</evidence>
<dbReference type="EMBL" id="LSSK01000071">
    <property type="protein sequence ID" value="OMH85571.1"/>
    <property type="molecule type" value="Genomic_DNA"/>
</dbReference>
<dbReference type="SUPFAM" id="SSF81901">
    <property type="entry name" value="HCP-like"/>
    <property type="match status" value="1"/>
</dbReference>
<dbReference type="PANTHER" id="PTHR43628">
    <property type="entry name" value="ACTIVATOR OF C KINASE PROTEIN 1-RELATED"/>
    <property type="match status" value="1"/>
</dbReference>
<dbReference type="GO" id="GO:0010972">
    <property type="term" value="P:negative regulation of G2/M transition of mitotic cell cycle"/>
    <property type="evidence" value="ECO:0007669"/>
    <property type="project" value="TreeGrafter"/>
</dbReference>